<dbReference type="Pfam" id="PF01965">
    <property type="entry name" value="DJ-1_PfpI"/>
    <property type="match status" value="1"/>
</dbReference>
<dbReference type="Pfam" id="PF12833">
    <property type="entry name" value="HTH_18"/>
    <property type="match status" value="1"/>
</dbReference>
<protein>
    <submittedName>
        <fullName evidence="5">Carnitine catabolism transcriptional activator</fullName>
    </submittedName>
</protein>
<dbReference type="SUPFAM" id="SSF52317">
    <property type="entry name" value="Class I glutamine amidotransferase-like"/>
    <property type="match status" value="1"/>
</dbReference>
<organism evidence="5 6">
    <name type="scientific">Ruegeria denitrificans</name>
    <dbReference type="NCBI Taxonomy" id="1715692"/>
    <lineage>
        <taxon>Bacteria</taxon>
        <taxon>Pseudomonadati</taxon>
        <taxon>Pseudomonadota</taxon>
        <taxon>Alphaproteobacteria</taxon>
        <taxon>Rhodobacterales</taxon>
        <taxon>Roseobacteraceae</taxon>
        <taxon>Ruegeria</taxon>
    </lineage>
</organism>
<dbReference type="SUPFAM" id="SSF46689">
    <property type="entry name" value="Homeodomain-like"/>
    <property type="match status" value="2"/>
</dbReference>
<gene>
    <name evidence="5" type="primary">cdhR_7</name>
    <name evidence="5" type="ORF">RUE5091_02315</name>
</gene>
<dbReference type="Gene3D" id="1.10.10.60">
    <property type="entry name" value="Homeodomain-like"/>
    <property type="match status" value="2"/>
</dbReference>
<accession>A0A0P1IAL1</accession>
<evidence type="ECO:0000256" key="2">
    <source>
        <dbReference type="ARBA" id="ARBA00023125"/>
    </source>
</evidence>
<keyword evidence="2" id="KW-0238">DNA-binding</keyword>
<keyword evidence="1" id="KW-0805">Transcription regulation</keyword>
<evidence type="ECO:0000259" key="4">
    <source>
        <dbReference type="PROSITE" id="PS01124"/>
    </source>
</evidence>
<keyword evidence="3" id="KW-0804">Transcription</keyword>
<dbReference type="InterPro" id="IPR002818">
    <property type="entry name" value="DJ-1/PfpI"/>
</dbReference>
<proteinExistence type="predicted"/>
<dbReference type="PANTHER" id="PTHR43130:SF3">
    <property type="entry name" value="HTH-TYPE TRANSCRIPTIONAL REGULATOR RV1931C"/>
    <property type="match status" value="1"/>
</dbReference>
<keyword evidence="6" id="KW-1185">Reference proteome</keyword>
<name>A0A0P1IAL1_9RHOB</name>
<dbReference type="GO" id="GO:0043565">
    <property type="term" value="F:sequence-specific DNA binding"/>
    <property type="evidence" value="ECO:0007669"/>
    <property type="project" value="InterPro"/>
</dbReference>
<dbReference type="PROSITE" id="PS01124">
    <property type="entry name" value="HTH_ARAC_FAMILY_2"/>
    <property type="match status" value="1"/>
</dbReference>
<evidence type="ECO:0000256" key="3">
    <source>
        <dbReference type="ARBA" id="ARBA00023163"/>
    </source>
</evidence>
<feature type="domain" description="HTH araC/xylS-type" evidence="4">
    <location>
        <begin position="229"/>
        <end position="327"/>
    </location>
</feature>
<reference evidence="6" key="1">
    <citation type="submission" date="2015-09" db="EMBL/GenBank/DDBJ databases">
        <authorList>
            <person name="Rodrigo-Torres L."/>
            <person name="Arahal D.R."/>
        </authorList>
    </citation>
    <scope>NUCLEOTIDE SEQUENCE [LARGE SCALE GENOMIC DNA]</scope>
    <source>
        <strain evidence="6">CECT 5091</strain>
    </source>
</reference>
<dbReference type="InterPro" id="IPR018060">
    <property type="entry name" value="HTH_AraC"/>
</dbReference>
<dbReference type="SMART" id="SM00342">
    <property type="entry name" value="HTH_ARAC"/>
    <property type="match status" value="1"/>
</dbReference>
<dbReference type="PANTHER" id="PTHR43130">
    <property type="entry name" value="ARAC-FAMILY TRANSCRIPTIONAL REGULATOR"/>
    <property type="match status" value="1"/>
</dbReference>
<dbReference type="Gene3D" id="3.40.50.880">
    <property type="match status" value="1"/>
</dbReference>
<dbReference type="InterPro" id="IPR018062">
    <property type="entry name" value="HTH_AraC-typ_CS"/>
</dbReference>
<dbReference type="AlphaFoldDB" id="A0A0P1IAL1"/>
<evidence type="ECO:0000313" key="5">
    <source>
        <dbReference type="EMBL" id="CUK01952.1"/>
    </source>
</evidence>
<dbReference type="OrthoDB" id="186587at2"/>
<dbReference type="InterPro" id="IPR052158">
    <property type="entry name" value="INH-QAR"/>
</dbReference>
<dbReference type="InterPro" id="IPR009057">
    <property type="entry name" value="Homeodomain-like_sf"/>
</dbReference>
<sequence>MPFSVQIVATPETSASSVFGLYDTLVAAGRDWEHLVSGEEPTPVFDVSLVGPDAEGFRCGSGVWIAPDQTFKNADDADIVVVPGLTLSPHDRLDPTQHPCLAWLAKRDLAKTRIVSACTGAVYLAEIGILDGVEATTHWAWEGLFRRFYPNVRLRIDRGLCFADASRGPVTSGGTTGWQELATFLIAHYGGTQRAVRAAKVWLMANRGELQSPFSSMITTAPHADAIISRAQLWISDNYAIDNPVAEMAKRSGLPPTTFARRFRKATSKSPQDYVLALRIEEARQLLETTDCSVVEVGEAVGYADTPSFRRLFKRKTGLTPVEHRKMFGQSRFSSYS</sequence>
<dbReference type="RefSeq" id="WP_058282022.1">
    <property type="nucleotide sequence ID" value="NZ_CYUD01000006.1"/>
</dbReference>
<evidence type="ECO:0000256" key="1">
    <source>
        <dbReference type="ARBA" id="ARBA00023015"/>
    </source>
</evidence>
<dbReference type="Proteomes" id="UP000051260">
    <property type="component" value="Unassembled WGS sequence"/>
</dbReference>
<dbReference type="STRING" id="1715692.RUE5091_02315"/>
<dbReference type="PROSITE" id="PS00041">
    <property type="entry name" value="HTH_ARAC_FAMILY_1"/>
    <property type="match status" value="1"/>
</dbReference>
<dbReference type="EMBL" id="CYUD01000006">
    <property type="protein sequence ID" value="CUK01952.1"/>
    <property type="molecule type" value="Genomic_DNA"/>
</dbReference>
<dbReference type="InterPro" id="IPR029062">
    <property type="entry name" value="Class_I_gatase-like"/>
</dbReference>
<dbReference type="GO" id="GO:0003700">
    <property type="term" value="F:DNA-binding transcription factor activity"/>
    <property type="evidence" value="ECO:0007669"/>
    <property type="project" value="InterPro"/>
</dbReference>
<evidence type="ECO:0000313" key="6">
    <source>
        <dbReference type="Proteomes" id="UP000051260"/>
    </source>
</evidence>